<reference evidence="1" key="1">
    <citation type="submission" date="2021-06" db="EMBL/GenBank/DDBJ databases">
        <authorList>
            <person name="Kallberg Y."/>
            <person name="Tangrot J."/>
            <person name="Rosling A."/>
        </authorList>
    </citation>
    <scope>NUCLEOTIDE SEQUENCE</scope>
    <source>
        <strain evidence="1">MA461A</strain>
    </source>
</reference>
<keyword evidence="2" id="KW-1185">Reference proteome</keyword>
<comment type="caution">
    <text evidence="1">The sequence shown here is derived from an EMBL/GenBank/DDBJ whole genome shotgun (WGS) entry which is preliminary data.</text>
</comment>
<gene>
    <name evidence="1" type="ORF">RPERSI_LOCUS35634</name>
</gene>
<feature type="non-terminal residue" evidence="1">
    <location>
        <position position="92"/>
    </location>
</feature>
<accession>A0ACA9SUX7</accession>
<dbReference type="Proteomes" id="UP000789920">
    <property type="component" value="Unassembled WGS sequence"/>
</dbReference>
<proteinExistence type="predicted"/>
<name>A0ACA9SUX7_9GLOM</name>
<evidence type="ECO:0000313" key="2">
    <source>
        <dbReference type="Proteomes" id="UP000789920"/>
    </source>
</evidence>
<feature type="non-terminal residue" evidence="1">
    <location>
        <position position="1"/>
    </location>
</feature>
<organism evidence="1 2">
    <name type="scientific">Racocetra persica</name>
    <dbReference type="NCBI Taxonomy" id="160502"/>
    <lineage>
        <taxon>Eukaryota</taxon>
        <taxon>Fungi</taxon>
        <taxon>Fungi incertae sedis</taxon>
        <taxon>Mucoromycota</taxon>
        <taxon>Glomeromycotina</taxon>
        <taxon>Glomeromycetes</taxon>
        <taxon>Diversisporales</taxon>
        <taxon>Gigasporaceae</taxon>
        <taxon>Racocetra</taxon>
    </lineage>
</organism>
<evidence type="ECO:0000313" key="1">
    <source>
        <dbReference type="EMBL" id="CAG8849527.1"/>
    </source>
</evidence>
<sequence length="92" mass="10105">NIPQNFKLAFQYLKQVADQYWPTDTSVTDPLSPNQKLANFAGQAAGILGQMYWRGEGDNAASYNGLGLMHLEGLKHNDKDIVPEVIDPTLSG</sequence>
<protein>
    <submittedName>
        <fullName evidence="1">8297_t:CDS:1</fullName>
    </submittedName>
</protein>
<dbReference type="EMBL" id="CAJVQC010165984">
    <property type="protein sequence ID" value="CAG8849527.1"/>
    <property type="molecule type" value="Genomic_DNA"/>
</dbReference>